<dbReference type="RefSeq" id="WP_341868733.1">
    <property type="nucleotide sequence ID" value="NZ_MUBM01000415.1"/>
</dbReference>
<evidence type="ECO:0000313" key="3">
    <source>
        <dbReference type="Proteomes" id="UP001458415"/>
    </source>
</evidence>
<organism evidence="2 3">
    <name type="scientific">Streptomyces carpinensis</name>
    <dbReference type="NCBI Taxonomy" id="66369"/>
    <lineage>
        <taxon>Bacteria</taxon>
        <taxon>Bacillati</taxon>
        <taxon>Actinomycetota</taxon>
        <taxon>Actinomycetes</taxon>
        <taxon>Kitasatosporales</taxon>
        <taxon>Streptomycetaceae</taxon>
        <taxon>Streptomyces</taxon>
    </lineage>
</organism>
<evidence type="ECO:0000313" key="2">
    <source>
        <dbReference type="EMBL" id="MER6977838.1"/>
    </source>
</evidence>
<proteinExistence type="predicted"/>
<accession>A0ABV1W2A2</accession>
<dbReference type="Pfam" id="PF19870">
    <property type="entry name" value="DUF6343"/>
    <property type="match status" value="1"/>
</dbReference>
<keyword evidence="1" id="KW-1133">Transmembrane helix</keyword>
<dbReference type="InterPro" id="IPR045924">
    <property type="entry name" value="DUF6343"/>
</dbReference>
<keyword evidence="1" id="KW-0812">Transmembrane</keyword>
<feature type="transmembrane region" description="Helical" evidence="1">
    <location>
        <begin position="20"/>
        <end position="41"/>
    </location>
</feature>
<feature type="transmembrane region" description="Helical" evidence="1">
    <location>
        <begin position="53"/>
        <end position="76"/>
    </location>
</feature>
<dbReference type="EMBL" id="JBEPCU010000166">
    <property type="protein sequence ID" value="MER6977838.1"/>
    <property type="molecule type" value="Genomic_DNA"/>
</dbReference>
<name>A0ABV1W2A2_9ACTN</name>
<keyword evidence="1" id="KW-0472">Membrane</keyword>
<reference evidence="2 3" key="1">
    <citation type="submission" date="2024-06" db="EMBL/GenBank/DDBJ databases">
        <title>The Natural Products Discovery Center: Release of the First 8490 Sequenced Strains for Exploring Actinobacteria Biosynthetic Diversity.</title>
        <authorList>
            <person name="Kalkreuter E."/>
            <person name="Kautsar S.A."/>
            <person name="Yang D."/>
            <person name="Bader C.D."/>
            <person name="Teijaro C.N."/>
            <person name="Fluegel L."/>
            <person name="Davis C.M."/>
            <person name="Simpson J.R."/>
            <person name="Lauterbach L."/>
            <person name="Steele A.D."/>
            <person name="Gui C."/>
            <person name="Meng S."/>
            <person name="Li G."/>
            <person name="Viehrig K."/>
            <person name="Ye F."/>
            <person name="Su P."/>
            <person name="Kiefer A.F."/>
            <person name="Nichols A."/>
            <person name="Cepeda A.J."/>
            <person name="Yan W."/>
            <person name="Fan B."/>
            <person name="Jiang Y."/>
            <person name="Adhikari A."/>
            <person name="Zheng C.-J."/>
            <person name="Schuster L."/>
            <person name="Cowan T.M."/>
            <person name="Smanski M.J."/>
            <person name="Chevrette M.G."/>
            <person name="De Carvalho L.P.S."/>
            <person name="Shen B."/>
        </authorList>
    </citation>
    <scope>NUCLEOTIDE SEQUENCE [LARGE SCALE GENOMIC DNA]</scope>
    <source>
        <strain evidence="2 3">NPDC000634</strain>
    </source>
</reference>
<dbReference type="Proteomes" id="UP001458415">
    <property type="component" value="Unassembled WGS sequence"/>
</dbReference>
<comment type="caution">
    <text evidence="2">The sequence shown here is derived from an EMBL/GenBank/DDBJ whole genome shotgun (WGS) entry which is preliminary data.</text>
</comment>
<gene>
    <name evidence="2" type="ORF">ABT317_12640</name>
</gene>
<evidence type="ECO:0000256" key="1">
    <source>
        <dbReference type="SAM" id="Phobius"/>
    </source>
</evidence>
<protein>
    <submittedName>
        <fullName evidence="2">DUF6343 family protein</fullName>
    </submittedName>
</protein>
<sequence length="85" mass="8839">MPRTGTEPATAQSPLGLRLLLAAIFLPVFCGAAAFFGLWAANWSTGSSPGRGVIITLGAVCVVLAAMTAVDLTVVVRRLRRERGA</sequence>
<keyword evidence="3" id="KW-1185">Reference proteome</keyword>